<evidence type="ECO:0000313" key="4">
    <source>
        <dbReference type="EMBL" id="SFO95953.1"/>
    </source>
</evidence>
<reference evidence="4 5" key="1">
    <citation type="submission" date="2016-10" db="EMBL/GenBank/DDBJ databases">
        <authorList>
            <person name="de Groot N.N."/>
        </authorList>
    </citation>
    <scope>NUCLEOTIDE SEQUENCE [LARGE SCALE GENOMIC DNA]</scope>
    <source>
        <strain evidence="4 5">DSM 17073</strain>
    </source>
</reference>
<evidence type="ECO:0008006" key="7">
    <source>
        <dbReference type="Google" id="ProtNLM"/>
    </source>
</evidence>
<keyword evidence="6" id="KW-1185">Reference proteome</keyword>
<evidence type="ECO:0000313" key="3">
    <source>
        <dbReference type="EMBL" id="GEM00848.1"/>
    </source>
</evidence>
<dbReference type="EMBL" id="BJWI01000002">
    <property type="protein sequence ID" value="GEM00848.1"/>
    <property type="molecule type" value="Genomic_DNA"/>
</dbReference>
<dbReference type="PROSITE" id="PS51257">
    <property type="entry name" value="PROKAR_LIPOPROTEIN"/>
    <property type="match status" value="1"/>
</dbReference>
<evidence type="ECO:0000256" key="1">
    <source>
        <dbReference type="SAM" id="MobiDB-lite"/>
    </source>
</evidence>
<dbReference type="RefSeq" id="WP_200795822.1">
    <property type="nucleotide sequence ID" value="NZ_BJWI01000002.1"/>
</dbReference>
<protein>
    <recommendedName>
        <fullName evidence="7">Polymer-forming protein</fullName>
    </recommendedName>
</protein>
<keyword evidence="2" id="KW-0732">Signal</keyword>
<evidence type="ECO:0000313" key="6">
    <source>
        <dbReference type="Proteomes" id="UP000321547"/>
    </source>
</evidence>
<reference evidence="3 6" key="2">
    <citation type="submission" date="2019-07" db="EMBL/GenBank/DDBJ databases">
        <title>Whole genome shotgun sequence of Halolactibacillus halophilus NBRC 100868.</title>
        <authorList>
            <person name="Hosoyama A."/>
            <person name="Uohara A."/>
            <person name="Ohji S."/>
            <person name="Ichikawa N."/>
        </authorList>
    </citation>
    <scope>NUCLEOTIDE SEQUENCE [LARGE SCALE GENOMIC DNA]</scope>
    <source>
        <strain evidence="3 6">NBRC 100868</strain>
    </source>
</reference>
<proteinExistence type="predicted"/>
<dbReference type="STRING" id="306540.SAMN05421839_10244"/>
<evidence type="ECO:0000256" key="2">
    <source>
        <dbReference type="SAM" id="SignalP"/>
    </source>
</evidence>
<feature type="chain" id="PRO_5039274909" description="Polymer-forming protein" evidence="2">
    <location>
        <begin position="20"/>
        <end position="318"/>
    </location>
</feature>
<organism evidence="4 5">
    <name type="scientific">Halolactibacillus halophilus</name>
    <dbReference type="NCBI Taxonomy" id="306540"/>
    <lineage>
        <taxon>Bacteria</taxon>
        <taxon>Bacillati</taxon>
        <taxon>Bacillota</taxon>
        <taxon>Bacilli</taxon>
        <taxon>Bacillales</taxon>
        <taxon>Bacillaceae</taxon>
        <taxon>Halolactibacillus</taxon>
    </lineage>
</organism>
<dbReference type="EMBL" id="FOXC01000002">
    <property type="protein sequence ID" value="SFO95953.1"/>
    <property type="molecule type" value="Genomic_DNA"/>
</dbReference>
<name>A0A1I5LFK0_9BACI</name>
<gene>
    <name evidence="3" type="primary">ytcC</name>
    <name evidence="3" type="ORF">HHA03_03800</name>
    <name evidence="4" type="ORF">SAMN05421839_10244</name>
</gene>
<sequence>MKKLMTLLMMFLMATLLVACGGDDTAEENGDDNAAEDNGSDATTAPTKSDITDEASLLDAVENGGWIVIFTEDMETSEELVLAPGEQEGEANRKLALYTQDDDHNIIDRFTLTAPKLTVKGENSRIQGGTFKGDVYVEANGFTLPEGTIDGNLYFTSEEYQESADLSEGTVTGTVSVEGADVTTAPTQSNITDEASLLDAVENGGWIVIFTEDMETSEELVLAPGEQEGEANRKLALYTQDEDHNITDRFTLTAPKLTVKGENSRIQGGTFKGDVYVEANGFTLPEGTIDGNLYFASEEYQESADLSEGEVTGSVEVQ</sequence>
<feature type="compositionally biased region" description="Polar residues" evidence="1">
    <location>
        <begin position="40"/>
        <end position="49"/>
    </location>
</feature>
<evidence type="ECO:0000313" key="5">
    <source>
        <dbReference type="Proteomes" id="UP000242243"/>
    </source>
</evidence>
<dbReference type="AlphaFoldDB" id="A0A1I5LFK0"/>
<feature type="signal peptide" evidence="2">
    <location>
        <begin position="1"/>
        <end position="19"/>
    </location>
</feature>
<dbReference type="Proteomes" id="UP000242243">
    <property type="component" value="Unassembled WGS sequence"/>
</dbReference>
<accession>A0A1I5LFK0</accession>
<dbReference type="Proteomes" id="UP000321547">
    <property type="component" value="Unassembled WGS sequence"/>
</dbReference>
<feature type="compositionally biased region" description="Acidic residues" evidence="1">
    <location>
        <begin position="27"/>
        <end position="39"/>
    </location>
</feature>
<feature type="region of interest" description="Disordered" evidence="1">
    <location>
        <begin position="27"/>
        <end position="49"/>
    </location>
</feature>